<evidence type="ECO:0000256" key="3">
    <source>
        <dbReference type="ARBA" id="ARBA00022614"/>
    </source>
</evidence>
<gene>
    <name evidence="15" type="ORF">EWV80_03065</name>
</gene>
<feature type="region of interest" description="Disordered" evidence="12">
    <location>
        <begin position="796"/>
        <end position="821"/>
    </location>
</feature>
<dbReference type="SMART" id="SM00369">
    <property type="entry name" value="LRR_TYP"/>
    <property type="match status" value="11"/>
</dbReference>
<dbReference type="FunFam" id="3.80.10.10:FF:001164">
    <property type="entry name" value="GH01279p"/>
    <property type="match status" value="1"/>
</dbReference>
<dbReference type="InterPro" id="IPR020859">
    <property type="entry name" value="ROC"/>
</dbReference>
<dbReference type="PROSITE" id="PS51450">
    <property type="entry name" value="LRR"/>
    <property type="match status" value="10"/>
</dbReference>
<name>A0A552E663_MICAE</name>
<dbReference type="InterPro" id="IPR055414">
    <property type="entry name" value="LRR_R13L4/SHOC2-like"/>
</dbReference>
<dbReference type="InterPro" id="IPR057263">
    <property type="entry name" value="COR-B"/>
</dbReference>
<evidence type="ECO:0000256" key="6">
    <source>
        <dbReference type="ARBA" id="ARBA00022741"/>
    </source>
</evidence>
<keyword evidence="7" id="KW-0418">Kinase</keyword>
<feature type="domain" description="Roc" evidence="14">
    <location>
        <begin position="315"/>
        <end position="481"/>
    </location>
</feature>
<comment type="catalytic activity">
    <reaction evidence="10">
        <text>L-threonyl-[protein] + ATP = O-phospho-L-threonyl-[protein] + ADP + H(+)</text>
        <dbReference type="Rhea" id="RHEA:46608"/>
        <dbReference type="Rhea" id="RHEA-COMP:11060"/>
        <dbReference type="Rhea" id="RHEA-COMP:11605"/>
        <dbReference type="ChEBI" id="CHEBI:15378"/>
        <dbReference type="ChEBI" id="CHEBI:30013"/>
        <dbReference type="ChEBI" id="CHEBI:30616"/>
        <dbReference type="ChEBI" id="CHEBI:61977"/>
        <dbReference type="ChEBI" id="CHEBI:456216"/>
        <dbReference type="EC" id="2.7.11.1"/>
    </reaction>
</comment>
<keyword evidence="8" id="KW-0067">ATP-binding</keyword>
<keyword evidence="9" id="KW-0342">GTP-binding</keyword>
<dbReference type="Gene3D" id="1.10.10.2200">
    <property type="match status" value="1"/>
</dbReference>
<evidence type="ECO:0000313" key="15">
    <source>
        <dbReference type="EMBL" id="TRU29987.1"/>
    </source>
</evidence>
<dbReference type="InterPro" id="IPR032171">
    <property type="entry name" value="COR-A"/>
</dbReference>
<evidence type="ECO:0000256" key="5">
    <source>
        <dbReference type="ARBA" id="ARBA00022737"/>
    </source>
</evidence>
<dbReference type="EC" id="2.7.11.1" evidence="1"/>
<evidence type="ECO:0000256" key="1">
    <source>
        <dbReference type="ARBA" id="ARBA00012513"/>
    </source>
</evidence>
<dbReference type="InterPro" id="IPR027417">
    <property type="entry name" value="P-loop_NTPase"/>
</dbReference>
<keyword evidence="2" id="KW-0723">Serine/threonine-protein kinase</keyword>
<keyword evidence="4" id="KW-0808">Transferase</keyword>
<protein>
    <recommendedName>
        <fullName evidence="1">non-specific serine/threonine protein kinase</fullName>
        <ecNumber evidence="1">2.7.11.1</ecNumber>
    </recommendedName>
</protein>
<dbReference type="PROSITE" id="PS51424">
    <property type="entry name" value="ROC"/>
    <property type="match status" value="1"/>
</dbReference>
<dbReference type="PROSITE" id="PS51419">
    <property type="entry name" value="RAB"/>
    <property type="match status" value="1"/>
</dbReference>
<dbReference type="GO" id="GO:0009274">
    <property type="term" value="C:peptidoglycan-based cell wall"/>
    <property type="evidence" value="ECO:0007669"/>
    <property type="project" value="UniProtKB-ARBA"/>
</dbReference>
<dbReference type="InterPro" id="IPR050216">
    <property type="entry name" value="LRR_domain-containing"/>
</dbReference>
<dbReference type="EMBL" id="SFBK01000039">
    <property type="protein sequence ID" value="TRU29987.1"/>
    <property type="molecule type" value="Genomic_DNA"/>
</dbReference>
<evidence type="ECO:0000259" key="14">
    <source>
        <dbReference type="PROSITE" id="PS51424"/>
    </source>
</evidence>
<dbReference type="InterPro" id="IPR003591">
    <property type="entry name" value="Leu-rich_rpt_typical-subtyp"/>
</dbReference>
<evidence type="ECO:0000256" key="9">
    <source>
        <dbReference type="ARBA" id="ARBA00023134"/>
    </source>
</evidence>
<evidence type="ECO:0000256" key="10">
    <source>
        <dbReference type="ARBA" id="ARBA00047899"/>
    </source>
</evidence>
<organism evidence="15 16">
    <name type="scientific">Microcystis aeruginosa Ma_QC_B_20070730_S2</name>
    <dbReference type="NCBI Taxonomy" id="2486256"/>
    <lineage>
        <taxon>Bacteria</taxon>
        <taxon>Bacillati</taxon>
        <taxon>Cyanobacteriota</taxon>
        <taxon>Cyanophyceae</taxon>
        <taxon>Oscillatoriophycideae</taxon>
        <taxon>Chroococcales</taxon>
        <taxon>Microcystaceae</taxon>
        <taxon>Microcystis</taxon>
    </lineage>
</organism>
<dbReference type="PANTHER" id="PTHR48051:SF1">
    <property type="entry name" value="RAS SUPPRESSOR PROTEIN 1"/>
    <property type="match status" value="1"/>
</dbReference>
<dbReference type="Pfam" id="PF25497">
    <property type="entry name" value="COR-B"/>
    <property type="match status" value="1"/>
</dbReference>
<dbReference type="Gene3D" id="3.80.10.10">
    <property type="entry name" value="Ribonuclease Inhibitor"/>
    <property type="match status" value="3"/>
</dbReference>
<evidence type="ECO:0000256" key="7">
    <source>
        <dbReference type="ARBA" id="ARBA00022777"/>
    </source>
</evidence>
<dbReference type="SUPFAM" id="SSF52540">
    <property type="entry name" value="P-loop containing nucleoside triphosphate hydrolases"/>
    <property type="match status" value="1"/>
</dbReference>
<dbReference type="InterPro" id="IPR036388">
    <property type="entry name" value="WH-like_DNA-bd_sf"/>
</dbReference>
<dbReference type="GO" id="GO:0005524">
    <property type="term" value="F:ATP binding"/>
    <property type="evidence" value="ECO:0007669"/>
    <property type="project" value="UniProtKB-KW"/>
</dbReference>
<dbReference type="PRINTS" id="PR00449">
    <property type="entry name" value="RASTRNSFRMNG"/>
</dbReference>
<dbReference type="GO" id="GO:0005737">
    <property type="term" value="C:cytoplasm"/>
    <property type="evidence" value="ECO:0007669"/>
    <property type="project" value="TreeGrafter"/>
</dbReference>
<keyword evidence="13" id="KW-0812">Transmembrane</keyword>
<dbReference type="InterPro" id="IPR032675">
    <property type="entry name" value="LRR_dom_sf"/>
</dbReference>
<dbReference type="PRINTS" id="PR00019">
    <property type="entry name" value="LEURICHRPT"/>
</dbReference>
<dbReference type="Pfam" id="PF12799">
    <property type="entry name" value="LRR_4"/>
    <property type="match status" value="2"/>
</dbReference>
<dbReference type="SMART" id="SM00364">
    <property type="entry name" value="LRR_BAC"/>
    <property type="match status" value="10"/>
</dbReference>
<dbReference type="Gene3D" id="1.10.10.10">
    <property type="entry name" value="Winged helix-like DNA-binding domain superfamily/Winged helix DNA-binding domain"/>
    <property type="match status" value="1"/>
</dbReference>
<feature type="transmembrane region" description="Helical" evidence="13">
    <location>
        <begin position="856"/>
        <end position="877"/>
    </location>
</feature>
<dbReference type="SUPFAM" id="SSF52058">
    <property type="entry name" value="L domain-like"/>
    <property type="match status" value="1"/>
</dbReference>
<evidence type="ECO:0000256" key="8">
    <source>
        <dbReference type="ARBA" id="ARBA00022840"/>
    </source>
</evidence>
<dbReference type="InterPro" id="IPR001611">
    <property type="entry name" value="Leu-rich_rpt"/>
</dbReference>
<keyword evidence="3" id="KW-0433">Leucine-rich repeat</keyword>
<evidence type="ECO:0000256" key="2">
    <source>
        <dbReference type="ARBA" id="ARBA00022527"/>
    </source>
</evidence>
<accession>A0A552E663</accession>
<keyword evidence="13" id="KW-0472">Membrane</keyword>
<evidence type="ECO:0000256" key="4">
    <source>
        <dbReference type="ARBA" id="ARBA00022679"/>
    </source>
</evidence>
<feature type="compositionally biased region" description="Basic and acidic residues" evidence="12">
    <location>
        <begin position="796"/>
        <end position="814"/>
    </location>
</feature>
<dbReference type="SMART" id="SM00365">
    <property type="entry name" value="LRR_SD22"/>
    <property type="match status" value="10"/>
</dbReference>
<evidence type="ECO:0000256" key="11">
    <source>
        <dbReference type="ARBA" id="ARBA00048679"/>
    </source>
</evidence>
<dbReference type="Pfam" id="PF13855">
    <property type="entry name" value="LRR_8"/>
    <property type="match status" value="1"/>
</dbReference>
<dbReference type="InterPro" id="IPR025875">
    <property type="entry name" value="Leu-rich_rpt_4"/>
</dbReference>
<dbReference type="SMART" id="SM00175">
    <property type="entry name" value="RAB"/>
    <property type="match status" value="1"/>
</dbReference>
<dbReference type="Pfam" id="PF08477">
    <property type="entry name" value="Roc"/>
    <property type="match status" value="1"/>
</dbReference>
<proteinExistence type="predicted"/>
<keyword evidence="6" id="KW-0547">Nucleotide-binding</keyword>
<dbReference type="GO" id="GO:0004674">
    <property type="term" value="F:protein serine/threonine kinase activity"/>
    <property type="evidence" value="ECO:0007669"/>
    <property type="project" value="UniProtKB-KW"/>
</dbReference>
<reference evidence="15 16" key="1">
    <citation type="submission" date="2019-01" db="EMBL/GenBank/DDBJ databases">
        <title>Coherence of Microcystis species and biogeography revealed through population genomics.</title>
        <authorList>
            <person name="Perez-Carrascal O.M."/>
            <person name="Terrat Y."/>
            <person name="Giani A."/>
            <person name="Fortin N."/>
            <person name="Tromas N."/>
            <person name="Shapiro B.J."/>
        </authorList>
    </citation>
    <scope>NUCLEOTIDE SEQUENCE [LARGE SCALE GENOMIC DNA]</scope>
    <source>
        <strain evidence="15">Ma_QC_B_20070730_S2</strain>
    </source>
</reference>
<comment type="catalytic activity">
    <reaction evidence="11">
        <text>L-seryl-[protein] + ATP = O-phospho-L-seryl-[protein] + ADP + H(+)</text>
        <dbReference type="Rhea" id="RHEA:17989"/>
        <dbReference type="Rhea" id="RHEA-COMP:9863"/>
        <dbReference type="Rhea" id="RHEA-COMP:11604"/>
        <dbReference type="ChEBI" id="CHEBI:15378"/>
        <dbReference type="ChEBI" id="CHEBI:29999"/>
        <dbReference type="ChEBI" id="CHEBI:30616"/>
        <dbReference type="ChEBI" id="CHEBI:83421"/>
        <dbReference type="ChEBI" id="CHEBI:456216"/>
        <dbReference type="EC" id="2.7.11.1"/>
    </reaction>
</comment>
<keyword evidence="13" id="KW-1133">Transmembrane helix</keyword>
<dbReference type="GO" id="GO:0005525">
    <property type="term" value="F:GTP binding"/>
    <property type="evidence" value="ECO:0007669"/>
    <property type="project" value="UniProtKB-KW"/>
</dbReference>
<feature type="transmembrane region" description="Helical" evidence="13">
    <location>
        <begin position="831"/>
        <end position="850"/>
    </location>
</feature>
<dbReference type="Proteomes" id="UP000320551">
    <property type="component" value="Unassembled WGS sequence"/>
</dbReference>
<dbReference type="AlphaFoldDB" id="A0A552E663"/>
<comment type="caution">
    <text evidence="15">The sequence shown here is derived from an EMBL/GenBank/DDBJ whole genome shotgun (WGS) entry which is preliminary data.</text>
</comment>
<evidence type="ECO:0000256" key="12">
    <source>
        <dbReference type="SAM" id="MobiDB-lite"/>
    </source>
</evidence>
<dbReference type="SMART" id="SM00368">
    <property type="entry name" value="LRR_RI"/>
    <property type="match status" value="10"/>
</dbReference>
<sequence>MTAQKVLELIQQAKDERARELALSGRNLTEIPPEIAQLTSLQSLDLSYNQISEIPEALAQLTSLQVLYLHNNQIREIPEALAQLTSLQSLDLSYNQISEIPEALAQLTSLQHLDLSYNQIREIPEALAQLTSLQSLDLSDNQISEIPEALAQLTSLQNLYLSNNQISEIPEALAHLTSLQMLYLSNNQISEIPEALAQLTSLQSLYLSNNQISEIPEALAQLTSLQSLYLNNNQISEIPEALAQLTSLQSLYLNNNQMREIPEALAHLVNLKRLVLKNNPITNVPLEIIRQGWGKTTWEDGNPQAIFSYLKYKGKKRPLNELKVLLVGEGDVGKTSLLKRLRHNTFNSEEPKTPGINIEKWQLPQKPDIRLNLWDFGGQKVMQTTHQFFLTKRSLYLLVLDNRKNEQQNRLEYWLKLIETYGGNSPVIIVGNCADEHPPQVKIRTLQKKYPQITKLIATSCKTGVGIEQLVQEIASQIDAIPHIKDLFPNSWFQIKTQLEAMQESYDFISYEKYQEMCQKAEIKEASAQKSLVQFLHDLGIVLNYQDDPRLNETNVLNPEWVTDGVYDILNNHDLMVQKKGILSLPDLHNILKQPQRYPENKRRFLMDLMGKFELCFPLDGYSPDRYLITDLLPIDEPDVDIYENAPLHFQYRYDILPGSIISRFIVRNHQMIYKTMRWRSGVVLTMDLNKALVRADEEDNYISIKAEGERASALLAIIKTDFQKIHATIPNLAVQEKLVIRELQGEKPTGVEVPVDYLYLIKLDRQGSVEATLPGLRGKYNIRDILEGVESKTEREGYLDERQQLSRKSRENRPIGSKTPENRNLLKPSLALLLVLAVVAFIFAVLANTVPVVQFITSVLAIIFIFALIVIVGLLLTGKINETTFNQFLEGFWRSITIFKGQEPKTKNDDTSQETPESEQ</sequence>
<evidence type="ECO:0000256" key="13">
    <source>
        <dbReference type="SAM" id="Phobius"/>
    </source>
</evidence>
<dbReference type="NCBIfam" id="TIGR00231">
    <property type="entry name" value="small_GTP"/>
    <property type="match status" value="1"/>
</dbReference>
<dbReference type="Pfam" id="PF23598">
    <property type="entry name" value="LRR_14"/>
    <property type="match status" value="1"/>
</dbReference>
<dbReference type="Pfam" id="PF16095">
    <property type="entry name" value="COR-A"/>
    <property type="match status" value="1"/>
</dbReference>
<dbReference type="PANTHER" id="PTHR48051">
    <property type="match status" value="1"/>
</dbReference>
<keyword evidence="5" id="KW-0677">Repeat</keyword>
<dbReference type="Gene3D" id="3.30.310.200">
    <property type="match status" value="1"/>
</dbReference>
<evidence type="ECO:0000313" key="16">
    <source>
        <dbReference type="Proteomes" id="UP000320551"/>
    </source>
</evidence>
<dbReference type="InterPro" id="IPR005225">
    <property type="entry name" value="Small_GTP-bd"/>
</dbReference>
<dbReference type="Gene3D" id="3.40.50.300">
    <property type="entry name" value="P-loop containing nucleotide triphosphate hydrolases"/>
    <property type="match status" value="1"/>
</dbReference>